<proteinExistence type="predicted"/>
<name>A0AAD6XUF8_9AGAR</name>
<reference evidence="1" key="1">
    <citation type="submission" date="2023-03" db="EMBL/GenBank/DDBJ databases">
        <title>Massive genome expansion in bonnet fungi (Mycena s.s.) driven by repeated elements and novel gene families across ecological guilds.</title>
        <authorList>
            <consortium name="Lawrence Berkeley National Laboratory"/>
            <person name="Harder C.B."/>
            <person name="Miyauchi S."/>
            <person name="Viragh M."/>
            <person name="Kuo A."/>
            <person name="Thoen E."/>
            <person name="Andreopoulos B."/>
            <person name="Lu D."/>
            <person name="Skrede I."/>
            <person name="Drula E."/>
            <person name="Henrissat B."/>
            <person name="Morin E."/>
            <person name="Kohler A."/>
            <person name="Barry K."/>
            <person name="LaButti K."/>
            <person name="Morin E."/>
            <person name="Salamov A."/>
            <person name="Lipzen A."/>
            <person name="Mereny Z."/>
            <person name="Hegedus B."/>
            <person name="Baldrian P."/>
            <person name="Stursova M."/>
            <person name="Weitz H."/>
            <person name="Taylor A."/>
            <person name="Grigoriev I.V."/>
            <person name="Nagy L.G."/>
            <person name="Martin F."/>
            <person name="Kauserud H."/>
        </authorList>
    </citation>
    <scope>NUCLEOTIDE SEQUENCE</scope>
    <source>
        <strain evidence="1">CBHHK173m</strain>
    </source>
</reference>
<keyword evidence="2" id="KW-1185">Reference proteome</keyword>
<sequence length="250" mass="26806">MPSVTRAILLAVRASSFLALTGLYPTTLNALASPLPMPFHASPIASPISLLAARVVSKHTDSEFAIRALSIPPTVPAPSPLQQRQSTDAAVERFRTSSVKAGHDAETLGRLAAEARSGHPGDVEFQQQCTSALSSYRTNFASLQSNLFEITSDKGLAYYDHLDDVETLLKNVVNFHKNVLSDVTALIYQLPILGPILGPIVYDIKCLVDEILNAAEDLTDFVLNLLAPLLQALGLSAVTDLLCSLSLCLL</sequence>
<evidence type="ECO:0000313" key="1">
    <source>
        <dbReference type="EMBL" id="KAJ7103520.1"/>
    </source>
</evidence>
<dbReference type="Proteomes" id="UP001222325">
    <property type="component" value="Unassembled WGS sequence"/>
</dbReference>
<evidence type="ECO:0000313" key="2">
    <source>
        <dbReference type="Proteomes" id="UP001222325"/>
    </source>
</evidence>
<dbReference type="EMBL" id="JARJCN010000002">
    <property type="protein sequence ID" value="KAJ7103520.1"/>
    <property type="molecule type" value="Genomic_DNA"/>
</dbReference>
<dbReference type="AlphaFoldDB" id="A0AAD6XUF8"/>
<accession>A0AAD6XUF8</accession>
<comment type="caution">
    <text evidence="1">The sequence shown here is derived from an EMBL/GenBank/DDBJ whole genome shotgun (WGS) entry which is preliminary data.</text>
</comment>
<protein>
    <submittedName>
        <fullName evidence="1">Uncharacterized protein</fullName>
    </submittedName>
</protein>
<gene>
    <name evidence="1" type="ORF">B0H15DRAFT_217330</name>
</gene>
<organism evidence="1 2">
    <name type="scientific">Mycena belliarum</name>
    <dbReference type="NCBI Taxonomy" id="1033014"/>
    <lineage>
        <taxon>Eukaryota</taxon>
        <taxon>Fungi</taxon>
        <taxon>Dikarya</taxon>
        <taxon>Basidiomycota</taxon>
        <taxon>Agaricomycotina</taxon>
        <taxon>Agaricomycetes</taxon>
        <taxon>Agaricomycetidae</taxon>
        <taxon>Agaricales</taxon>
        <taxon>Marasmiineae</taxon>
        <taxon>Mycenaceae</taxon>
        <taxon>Mycena</taxon>
    </lineage>
</organism>